<dbReference type="Gene3D" id="2.60.40.10">
    <property type="entry name" value="Immunoglobulins"/>
    <property type="match status" value="1"/>
</dbReference>
<dbReference type="GO" id="GO:0008307">
    <property type="term" value="F:structural constituent of muscle"/>
    <property type="evidence" value="ECO:0007669"/>
    <property type="project" value="TreeGrafter"/>
</dbReference>
<evidence type="ECO:0000313" key="3">
    <source>
        <dbReference type="EMBL" id="KFM07068.1"/>
    </source>
</evidence>
<evidence type="ECO:0000259" key="2">
    <source>
        <dbReference type="Pfam" id="PF07679"/>
    </source>
</evidence>
<dbReference type="InterPro" id="IPR013098">
    <property type="entry name" value="Ig_I-set"/>
</dbReference>
<feature type="domain" description="Immunoglobulin I-set" evidence="2">
    <location>
        <begin position="1"/>
        <end position="49"/>
    </location>
</feature>
<dbReference type="Proteomes" id="UP000053286">
    <property type="component" value="Unassembled WGS sequence"/>
</dbReference>
<dbReference type="AlphaFoldDB" id="A0A087R0R4"/>
<dbReference type="EMBL" id="KL226022">
    <property type="protein sequence ID" value="KFM07068.1"/>
    <property type="molecule type" value="Genomic_DNA"/>
</dbReference>
<dbReference type="GO" id="GO:0048738">
    <property type="term" value="P:cardiac muscle tissue development"/>
    <property type="evidence" value="ECO:0007669"/>
    <property type="project" value="TreeGrafter"/>
</dbReference>
<feature type="non-terminal residue" evidence="3">
    <location>
        <position position="51"/>
    </location>
</feature>
<protein>
    <submittedName>
        <fullName evidence="3">Titin</fullName>
    </submittedName>
</protein>
<dbReference type="GO" id="GO:0031430">
    <property type="term" value="C:M band"/>
    <property type="evidence" value="ECO:0007669"/>
    <property type="project" value="TreeGrafter"/>
</dbReference>
<proteinExistence type="predicted"/>
<dbReference type="GO" id="GO:0045214">
    <property type="term" value="P:sarcomere organization"/>
    <property type="evidence" value="ECO:0007669"/>
    <property type="project" value="TreeGrafter"/>
</dbReference>
<dbReference type="STRING" id="9233.A0A087R0R4"/>
<dbReference type="SUPFAM" id="SSF48726">
    <property type="entry name" value="Immunoglobulin"/>
    <property type="match status" value="1"/>
</dbReference>
<dbReference type="InterPro" id="IPR036179">
    <property type="entry name" value="Ig-like_dom_sf"/>
</dbReference>
<reference evidence="3 4" key="1">
    <citation type="submission" date="2014-04" db="EMBL/GenBank/DDBJ databases">
        <title>Genome evolution of avian class.</title>
        <authorList>
            <person name="Zhang G."/>
            <person name="Li C."/>
        </authorList>
    </citation>
    <scope>NUCLEOTIDE SEQUENCE [LARGE SCALE GENOMIC DNA]</scope>
    <source>
        <strain evidence="3">BGI_AS27</strain>
    </source>
</reference>
<dbReference type="PANTHER" id="PTHR14340:SF13">
    <property type="entry name" value="TITIN"/>
    <property type="match status" value="1"/>
</dbReference>
<evidence type="ECO:0000313" key="4">
    <source>
        <dbReference type="Proteomes" id="UP000053286"/>
    </source>
</evidence>
<dbReference type="Pfam" id="PF07679">
    <property type="entry name" value="I-set"/>
    <property type="match status" value="1"/>
</dbReference>
<sequence length="51" mass="5743">IRGRPTPEVKWGKMDGEIREAAIIDTTSSFTSLVLDNVNRFDTGKYTLTLE</sequence>
<feature type="non-terminal residue" evidence="3">
    <location>
        <position position="1"/>
    </location>
</feature>
<dbReference type="PANTHER" id="PTHR14340">
    <property type="entry name" value="MICROFIBRIL-ASSOCIATED GLYCOPROTEIN 3"/>
    <property type="match status" value="1"/>
</dbReference>
<name>A0A087R0R4_APTFO</name>
<evidence type="ECO:0000256" key="1">
    <source>
        <dbReference type="ARBA" id="ARBA00023319"/>
    </source>
</evidence>
<organism evidence="3 4">
    <name type="scientific">Aptenodytes forsteri</name>
    <name type="common">Emperor penguin</name>
    <dbReference type="NCBI Taxonomy" id="9233"/>
    <lineage>
        <taxon>Eukaryota</taxon>
        <taxon>Metazoa</taxon>
        <taxon>Chordata</taxon>
        <taxon>Craniata</taxon>
        <taxon>Vertebrata</taxon>
        <taxon>Euteleostomi</taxon>
        <taxon>Archelosauria</taxon>
        <taxon>Archosauria</taxon>
        <taxon>Dinosauria</taxon>
        <taxon>Saurischia</taxon>
        <taxon>Theropoda</taxon>
        <taxon>Coelurosauria</taxon>
        <taxon>Aves</taxon>
        <taxon>Neognathae</taxon>
        <taxon>Neoaves</taxon>
        <taxon>Aequornithes</taxon>
        <taxon>Sphenisciformes</taxon>
        <taxon>Spheniscidae</taxon>
        <taxon>Aptenodytes</taxon>
    </lineage>
</organism>
<keyword evidence="1" id="KW-0393">Immunoglobulin domain</keyword>
<keyword evidence="4" id="KW-1185">Reference proteome</keyword>
<dbReference type="InterPro" id="IPR013783">
    <property type="entry name" value="Ig-like_fold"/>
</dbReference>
<accession>A0A087R0R4</accession>
<gene>
    <name evidence="3" type="ORF">AS27_06913</name>
</gene>